<proteinExistence type="predicted"/>
<dbReference type="AlphaFoldDB" id="A0A0P6XTL1"/>
<feature type="transmembrane region" description="Helical" evidence="1">
    <location>
        <begin position="290"/>
        <end position="307"/>
    </location>
</feature>
<reference evidence="4 5" key="1">
    <citation type="submission" date="2015-07" db="EMBL/GenBank/DDBJ databases">
        <title>Genome sequence of Levilinea saccharolytica DSM 16555.</title>
        <authorList>
            <person name="Hemp J."/>
            <person name="Ward L.M."/>
            <person name="Pace L.A."/>
            <person name="Fischer W.W."/>
        </authorList>
    </citation>
    <scope>NUCLEOTIDE SEQUENCE [LARGE SCALE GENOMIC DNA]</scope>
    <source>
        <strain evidence="4 5">KIBI-1</strain>
    </source>
</reference>
<evidence type="ECO:0000313" key="4">
    <source>
        <dbReference type="EMBL" id="KPL78455.1"/>
    </source>
</evidence>
<organism evidence="4 5">
    <name type="scientific">Levilinea saccharolytica</name>
    <dbReference type="NCBI Taxonomy" id="229921"/>
    <lineage>
        <taxon>Bacteria</taxon>
        <taxon>Bacillati</taxon>
        <taxon>Chloroflexota</taxon>
        <taxon>Anaerolineae</taxon>
        <taxon>Anaerolineales</taxon>
        <taxon>Anaerolineaceae</taxon>
        <taxon>Levilinea</taxon>
    </lineage>
</organism>
<dbReference type="STRING" id="229921.ADN01_14725"/>
<dbReference type="InterPro" id="IPR058486">
    <property type="entry name" value="DUF8173"/>
</dbReference>
<dbReference type="EMBL" id="LGCM01000055">
    <property type="protein sequence ID" value="KPL78455.1"/>
    <property type="molecule type" value="Genomic_DNA"/>
</dbReference>
<dbReference type="Proteomes" id="UP000050501">
    <property type="component" value="Unassembled WGS sequence"/>
</dbReference>
<feature type="transmembrane region" description="Helical" evidence="1">
    <location>
        <begin position="199"/>
        <end position="223"/>
    </location>
</feature>
<keyword evidence="5" id="KW-1185">Reference proteome</keyword>
<dbReference type="Gene3D" id="2.160.20.20">
    <property type="match status" value="1"/>
</dbReference>
<keyword evidence="1" id="KW-0812">Transmembrane</keyword>
<feature type="signal peptide" evidence="2">
    <location>
        <begin position="1"/>
        <end position="27"/>
    </location>
</feature>
<protein>
    <recommendedName>
        <fullName evidence="3">DUF8173 domain-containing protein</fullName>
    </recommendedName>
</protein>
<feature type="chain" id="PRO_5006133221" description="DUF8173 domain-containing protein" evidence="2">
    <location>
        <begin position="28"/>
        <end position="346"/>
    </location>
</feature>
<evidence type="ECO:0000259" key="3">
    <source>
        <dbReference type="Pfam" id="PF26514"/>
    </source>
</evidence>
<keyword evidence="1" id="KW-0472">Membrane</keyword>
<comment type="caution">
    <text evidence="4">The sequence shown here is derived from an EMBL/GenBank/DDBJ whole genome shotgun (WGS) entry which is preliminary data.</text>
</comment>
<evidence type="ECO:0000256" key="2">
    <source>
        <dbReference type="SAM" id="SignalP"/>
    </source>
</evidence>
<feature type="transmembrane region" description="Helical" evidence="1">
    <location>
        <begin position="229"/>
        <end position="250"/>
    </location>
</feature>
<keyword evidence="1" id="KW-1133">Transmembrane helix</keyword>
<name>A0A0P6XTL1_9CHLR</name>
<sequence length="346" mass="34704">MKSLYKLTLVSLLLAALFLAFPAPVYAQGPDDDGQVIFGGSYTLNDGQSLNGDLAIIGGTAVIREGATVNGSVVVTGGSIEVAGEVNGDVVGVGGTINLSDTAVVNGNLISVGANIARAEGAVVNGDVVNGAPGSYSFDLPRNTLQNPVLSAWKSGMRSIGDFLWSSFQVLALAALAALVVLFMPNVTARVTHAISAQTLVSGAMGLLTLIVAPALVLLLAITLVLSPLAILGILALITALVFGWVALGYEVGNRLAAALKVQWAPAVNAGLGTLLTSLVAGLFGLIPCVGWIVGFLGAVVGLGAVITTRFGTQAVSVPTPPTAVVAPAPIPAPEPPAGSGEDAQI</sequence>
<gene>
    <name evidence="4" type="ORF">ADN01_14725</name>
</gene>
<dbReference type="Pfam" id="PF26514">
    <property type="entry name" value="DUF8173"/>
    <property type="match status" value="1"/>
</dbReference>
<dbReference type="InterPro" id="IPR012332">
    <property type="entry name" value="Autotransporter_pectin_lyase_C"/>
</dbReference>
<feature type="transmembrane region" description="Helical" evidence="1">
    <location>
        <begin position="262"/>
        <end position="284"/>
    </location>
</feature>
<evidence type="ECO:0000313" key="5">
    <source>
        <dbReference type="Proteomes" id="UP000050501"/>
    </source>
</evidence>
<evidence type="ECO:0000256" key="1">
    <source>
        <dbReference type="SAM" id="Phobius"/>
    </source>
</evidence>
<accession>A0A0P6XTL1</accession>
<dbReference type="RefSeq" id="WP_062418870.1">
    <property type="nucleotide sequence ID" value="NZ_DF967974.1"/>
</dbReference>
<feature type="transmembrane region" description="Helical" evidence="1">
    <location>
        <begin position="163"/>
        <end position="187"/>
    </location>
</feature>
<feature type="domain" description="DUF8173" evidence="3">
    <location>
        <begin position="169"/>
        <end position="309"/>
    </location>
</feature>
<keyword evidence="2" id="KW-0732">Signal</keyword>